<dbReference type="InterPro" id="IPR020846">
    <property type="entry name" value="MFS_dom"/>
</dbReference>
<keyword evidence="7" id="KW-1185">Reference proteome</keyword>
<dbReference type="STRING" id="330214.NIDE2511"/>
<evidence type="ECO:0000313" key="7">
    <source>
        <dbReference type="Proteomes" id="UP000001660"/>
    </source>
</evidence>
<evidence type="ECO:0000256" key="1">
    <source>
        <dbReference type="ARBA" id="ARBA00022692"/>
    </source>
</evidence>
<dbReference type="HOGENOM" id="CLU_2521468_0_0_0"/>
<feature type="domain" description="Major facilitator superfamily (MFS) profile" evidence="5">
    <location>
        <begin position="1"/>
        <end position="84"/>
    </location>
</feature>
<reference evidence="6 7" key="1">
    <citation type="journal article" date="2010" name="Proc. Natl. Acad. Sci. U.S.A.">
        <title>A Nitrospira metagenome illuminates the physiology and evolution of globally important nitrite-oxidizing bacteria.</title>
        <authorList>
            <person name="Lucker S."/>
            <person name="Wagner M."/>
            <person name="Maixner F."/>
            <person name="Pelletier E."/>
            <person name="Koch H."/>
            <person name="Vacherie B."/>
            <person name="Rattei T."/>
            <person name="Sinninghe Damste J."/>
            <person name="Spieck E."/>
            <person name="Le Paslier D."/>
            <person name="Daims H."/>
        </authorList>
    </citation>
    <scope>NUCLEOTIDE SEQUENCE [LARGE SCALE GENOMIC DNA]</scope>
</reference>
<dbReference type="Proteomes" id="UP000001660">
    <property type="component" value="Chromosome"/>
</dbReference>
<evidence type="ECO:0000259" key="5">
    <source>
        <dbReference type="PROSITE" id="PS50850"/>
    </source>
</evidence>
<dbReference type="KEGG" id="nde:NIDE2511"/>
<proteinExistence type="predicted"/>
<gene>
    <name evidence="6" type="ORF">NIDE2511</name>
</gene>
<evidence type="ECO:0000256" key="3">
    <source>
        <dbReference type="ARBA" id="ARBA00023136"/>
    </source>
</evidence>
<dbReference type="PROSITE" id="PS50850">
    <property type="entry name" value="MFS"/>
    <property type="match status" value="1"/>
</dbReference>
<keyword evidence="2 4" id="KW-1133">Transmembrane helix</keyword>
<name>D8PG34_9BACT</name>
<sequence length="84" mass="8887">MIGWLYVAVGAYWSVTTDLSKTHAGTLSGVMNMGANVGGVISPSLTPWLADHWGWTASLLVAALIALCGGVMWLKIDPTEGLRE</sequence>
<dbReference type="EMBL" id="FP929003">
    <property type="protein sequence ID" value="CBK42221.1"/>
    <property type="molecule type" value="Genomic_DNA"/>
</dbReference>
<evidence type="ECO:0000256" key="4">
    <source>
        <dbReference type="SAM" id="Phobius"/>
    </source>
</evidence>
<dbReference type="Pfam" id="PF07690">
    <property type="entry name" value="MFS_1"/>
    <property type="match status" value="1"/>
</dbReference>
<dbReference type="AlphaFoldDB" id="D8PG34"/>
<feature type="transmembrane region" description="Helical" evidence="4">
    <location>
        <begin position="53"/>
        <end position="74"/>
    </location>
</feature>
<protein>
    <submittedName>
        <fullName evidence="6">MFS family transporter</fullName>
    </submittedName>
</protein>
<evidence type="ECO:0000313" key="6">
    <source>
        <dbReference type="EMBL" id="CBK42221.1"/>
    </source>
</evidence>
<keyword evidence="1 4" id="KW-0812">Transmembrane</keyword>
<dbReference type="eggNOG" id="COG2271">
    <property type="taxonomic scope" value="Bacteria"/>
</dbReference>
<keyword evidence="3 4" id="KW-0472">Membrane</keyword>
<organism evidence="6 7">
    <name type="scientific">Nitrospira defluvii</name>
    <dbReference type="NCBI Taxonomy" id="330214"/>
    <lineage>
        <taxon>Bacteria</taxon>
        <taxon>Pseudomonadati</taxon>
        <taxon>Nitrospirota</taxon>
        <taxon>Nitrospiria</taxon>
        <taxon>Nitrospirales</taxon>
        <taxon>Nitrospiraceae</taxon>
        <taxon>Nitrospira</taxon>
    </lineage>
</organism>
<evidence type="ECO:0000256" key="2">
    <source>
        <dbReference type="ARBA" id="ARBA00022989"/>
    </source>
</evidence>
<dbReference type="Gene3D" id="1.20.1250.20">
    <property type="entry name" value="MFS general substrate transporter like domains"/>
    <property type="match status" value="1"/>
</dbReference>
<dbReference type="InterPro" id="IPR036259">
    <property type="entry name" value="MFS_trans_sf"/>
</dbReference>
<dbReference type="GO" id="GO:0022857">
    <property type="term" value="F:transmembrane transporter activity"/>
    <property type="evidence" value="ECO:0007669"/>
    <property type="project" value="InterPro"/>
</dbReference>
<dbReference type="SUPFAM" id="SSF103473">
    <property type="entry name" value="MFS general substrate transporter"/>
    <property type="match status" value="1"/>
</dbReference>
<dbReference type="InterPro" id="IPR011701">
    <property type="entry name" value="MFS"/>
</dbReference>
<accession>D8PG34</accession>